<keyword evidence="2" id="KW-0812">Transmembrane</keyword>
<dbReference type="AlphaFoldDB" id="A0AA36GLQ3"/>
<organism evidence="3 4">
    <name type="scientific">Cylicocyclus nassatus</name>
    <name type="common">Nematode worm</name>
    <dbReference type="NCBI Taxonomy" id="53992"/>
    <lineage>
        <taxon>Eukaryota</taxon>
        <taxon>Metazoa</taxon>
        <taxon>Ecdysozoa</taxon>
        <taxon>Nematoda</taxon>
        <taxon>Chromadorea</taxon>
        <taxon>Rhabditida</taxon>
        <taxon>Rhabditina</taxon>
        <taxon>Rhabditomorpha</taxon>
        <taxon>Strongyloidea</taxon>
        <taxon>Strongylidae</taxon>
        <taxon>Cylicocyclus</taxon>
    </lineage>
</organism>
<accession>A0AA36GLQ3</accession>
<feature type="transmembrane region" description="Helical" evidence="2">
    <location>
        <begin position="72"/>
        <end position="93"/>
    </location>
</feature>
<evidence type="ECO:0000313" key="4">
    <source>
        <dbReference type="Proteomes" id="UP001176961"/>
    </source>
</evidence>
<proteinExistence type="predicted"/>
<sequence>MLDSSLYLFYLPDYKNSNKTARFIQRGQPLPEYLDNFEIRYTAPVIQPNNREQPASSSFFRDLRKYLSWNTLFLFVLIFGAAIAVILTIVLSADSSPREDIRTMYFSMYIGDTDEEVQRFERFLQTSNDNTHCSLETNKNNTEKSILEITKRGVNQRYSFILYGDDANVTEPMKARDAANELKSIRAEQQTAVKQTKALEQFRKKSQGRAKDILVHYIPCRFNYSSEDAETKQFIDMIRKAGSGKRPLLVSNTENKTVLAKIFNISENDVVGQNDSIAEKIADIAVLVYKCRMLPNAPKQYPAKPHGGRTSSMRGPEMRQFFGPAPKEITLSM</sequence>
<gene>
    <name evidence="3" type="ORF">CYNAS_LOCUS6366</name>
</gene>
<protein>
    <submittedName>
        <fullName evidence="3">Uncharacterized protein</fullName>
    </submittedName>
</protein>
<dbReference type="Proteomes" id="UP001176961">
    <property type="component" value="Unassembled WGS sequence"/>
</dbReference>
<evidence type="ECO:0000256" key="1">
    <source>
        <dbReference type="SAM" id="MobiDB-lite"/>
    </source>
</evidence>
<keyword evidence="2" id="KW-1133">Transmembrane helix</keyword>
<feature type="region of interest" description="Disordered" evidence="1">
    <location>
        <begin position="300"/>
        <end position="321"/>
    </location>
</feature>
<keyword evidence="2" id="KW-0472">Membrane</keyword>
<name>A0AA36GLQ3_CYLNA</name>
<comment type="caution">
    <text evidence="3">The sequence shown here is derived from an EMBL/GenBank/DDBJ whole genome shotgun (WGS) entry which is preliminary data.</text>
</comment>
<dbReference type="EMBL" id="CATQJL010000112">
    <property type="protein sequence ID" value="CAJ0594383.1"/>
    <property type="molecule type" value="Genomic_DNA"/>
</dbReference>
<evidence type="ECO:0000313" key="3">
    <source>
        <dbReference type="EMBL" id="CAJ0594383.1"/>
    </source>
</evidence>
<evidence type="ECO:0000256" key="2">
    <source>
        <dbReference type="SAM" id="Phobius"/>
    </source>
</evidence>
<keyword evidence="4" id="KW-1185">Reference proteome</keyword>
<reference evidence="3" key="1">
    <citation type="submission" date="2023-07" db="EMBL/GenBank/DDBJ databases">
        <authorList>
            <consortium name="CYATHOMIX"/>
        </authorList>
    </citation>
    <scope>NUCLEOTIDE SEQUENCE</scope>
    <source>
        <strain evidence="3">N/A</strain>
    </source>
</reference>